<keyword evidence="6" id="KW-0326">Glycosidase</keyword>
<comment type="similarity">
    <text evidence="2">Belongs to the Gfo/Idh/MocA family. Glycosyl hydrolase 109 subfamily.</text>
</comment>
<dbReference type="NCBIfam" id="TIGR01409">
    <property type="entry name" value="TAT_signal_seq"/>
    <property type="match status" value="1"/>
</dbReference>
<evidence type="ECO:0000256" key="4">
    <source>
        <dbReference type="ARBA" id="ARBA00022801"/>
    </source>
</evidence>
<feature type="domain" description="Gfo/Idh/MocA-like oxidoreductase N-terminal" evidence="7">
    <location>
        <begin position="53"/>
        <end position="178"/>
    </location>
</feature>
<dbReference type="Gene3D" id="3.40.50.720">
    <property type="entry name" value="NAD(P)-binding Rossmann-like Domain"/>
    <property type="match status" value="1"/>
</dbReference>
<keyword evidence="4" id="KW-0378">Hydrolase</keyword>
<dbReference type="InterPro" id="IPR000683">
    <property type="entry name" value="Gfo/Idh/MocA-like_OxRdtase_N"/>
</dbReference>
<dbReference type="InterPro" id="IPR019546">
    <property type="entry name" value="TAT_signal_bac_arc"/>
</dbReference>
<evidence type="ECO:0000256" key="2">
    <source>
        <dbReference type="ARBA" id="ARBA00009329"/>
    </source>
</evidence>
<dbReference type="Pfam" id="PF21252">
    <property type="entry name" value="Glyco_hydro_109_C"/>
    <property type="match status" value="1"/>
</dbReference>
<dbReference type="Gene3D" id="3.30.360.10">
    <property type="entry name" value="Dihydrodipicolinate Reductase, domain 2"/>
    <property type="match status" value="1"/>
</dbReference>
<evidence type="ECO:0000313" key="9">
    <source>
        <dbReference type="EMBL" id="KPJ69964.1"/>
    </source>
</evidence>
<evidence type="ECO:0000256" key="1">
    <source>
        <dbReference type="ARBA" id="ARBA00001911"/>
    </source>
</evidence>
<organism evidence="9 10">
    <name type="scientific">candidate division WOR-1 bacterium DG_54_3</name>
    <dbReference type="NCBI Taxonomy" id="1703775"/>
    <lineage>
        <taxon>Bacteria</taxon>
        <taxon>Bacillati</taxon>
        <taxon>Saganbacteria</taxon>
    </lineage>
</organism>
<reference evidence="9 10" key="1">
    <citation type="journal article" date="2015" name="Microbiome">
        <title>Genomic resolution of linkages in carbon, nitrogen, and sulfur cycling among widespread estuary sediment bacteria.</title>
        <authorList>
            <person name="Baker B.J."/>
            <person name="Lazar C.S."/>
            <person name="Teske A.P."/>
            <person name="Dick G.J."/>
        </authorList>
    </citation>
    <scope>NUCLEOTIDE SEQUENCE [LARGE SCALE GENOMIC DNA]</scope>
    <source>
        <strain evidence="9">DG_54_3</strain>
    </source>
</reference>
<accession>A0A0S7Y789</accession>
<gene>
    <name evidence="9" type="ORF">AMJ44_01385</name>
</gene>
<evidence type="ECO:0000313" key="10">
    <source>
        <dbReference type="Proteomes" id="UP000051861"/>
    </source>
</evidence>
<proteinExistence type="inferred from homology"/>
<dbReference type="GO" id="GO:0000166">
    <property type="term" value="F:nucleotide binding"/>
    <property type="evidence" value="ECO:0007669"/>
    <property type="project" value="InterPro"/>
</dbReference>
<sequence length="454" mass="51298">MKEKCTRREFIKTSAAAGAGLTFGGIFASRDAVQPKLQNPLLSPKIAPPMEKVRIGFIGVGGMGTAHVRNILRIEGAELCAVCDIVEWKVERVQAMCMAAGKAEPEGYTHGEYDFKRMCERDDLDLVYSATPWRWHVQMCVEAMNTGKHAATEVPAALTIDECWQIVETSEKTGKYCIMMENCNYDRIEMMILNMVKKGVLGELLHAECGYLHDLREVKHDILGEGVWRRTHSMKRNGDLYPTHGLGPVAQCMDINRGNQFDYLVSMASKTKGLHLYALERFGPDSPQADEEFVLGDVVTTLIRTKRDETIVLQHDTSSPRPYSRDTLVQGTKGLVRKYPTPLIYIEGRNEPHRWEDIGNYRKEFEHPIWAQLEEKSRGAGHGGMDFIEDFRLIDALLNGREPDMDVYDAATLSAVSELSERSIAEGSKPLTFPDFTRGMWKKSREFQVMKVKA</sequence>
<dbReference type="PANTHER" id="PTHR43818">
    <property type="entry name" value="BCDNA.GH03377"/>
    <property type="match status" value="1"/>
</dbReference>
<name>A0A0S7Y789_UNCSA</name>
<evidence type="ECO:0000256" key="5">
    <source>
        <dbReference type="ARBA" id="ARBA00023027"/>
    </source>
</evidence>
<dbReference type="Proteomes" id="UP000051861">
    <property type="component" value="Unassembled WGS sequence"/>
</dbReference>
<comment type="cofactor">
    <cofactor evidence="1">
        <name>NAD(+)</name>
        <dbReference type="ChEBI" id="CHEBI:57540"/>
    </cofactor>
</comment>
<dbReference type="AlphaFoldDB" id="A0A0S7Y789"/>
<feature type="domain" description="Glycosyl hydrolase 109 C-terminal" evidence="8">
    <location>
        <begin position="190"/>
        <end position="357"/>
    </location>
</feature>
<dbReference type="InterPro" id="IPR036291">
    <property type="entry name" value="NAD(P)-bd_dom_sf"/>
</dbReference>
<evidence type="ECO:0000256" key="3">
    <source>
        <dbReference type="ARBA" id="ARBA00016631"/>
    </source>
</evidence>
<evidence type="ECO:0000259" key="7">
    <source>
        <dbReference type="Pfam" id="PF01408"/>
    </source>
</evidence>
<dbReference type="PANTHER" id="PTHR43818:SF1">
    <property type="entry name" value="GLYCOSYL HYDROLASE FAMILY 109 PROTEIN"/>
    <property type="match status" value="1"/>
</dbReference>
<dbReference type="GO" id="GO:0016798">
    <property type="term" value="F:hydrolase activity, acting on glycosyl bonds"/>
    <property type="evidence" value="ECO:0007669"/>
    <property type="project" value="UniProtKB-KW"/>
</dbReference>
<dbReference type="InterPro" id="IPR050463">
    <property type="entry name" value="Gfo/Idh/MocA_oxidrdct_glycsds"/>
</dbReference>
<dbReference type="EMBL" id="LIZX01000010">
    <property type="protein sequence ID" value="KPJ69964.1"/>
    <property type="molecule type" value="Genomic_DNA"/>
</dbReference>
<evidence type="ECO:0000259" key="8">
    <source>
        <dbReference type="Pfam" id="PF21252"/>
    </source>
</evidence>
<dbReference type="Pfam" id="PF01408">
    <property type="entry name" value="GFO_IDH_MocA"/>
    <property type="match status" value="1"/>
</dbReference>
<dbReference type="InterPro" id="IPR049303">
    <property type="entry name" value="Glyco_hydro_109_C"/>
</dbReference>
<dbReference type="InterPro" id="IPR006311">
    <property type="entry name" value="TAT_signal"/>
</dbReference>
<dbReference type="SUPFAM" id="SSF51735">
    <property type="entry name" value="NAD(P)-binding Rossmann-fold domains"/>
    <property type="match status" value="1"/>
</dbReference>
<keyword evidence="5" id="KW-0520">NAD</keyword>
<dbReference type="PROSITE" id="PS51318">
    <property type="entry name" value="TAT"/>
    <property type="match status" value="1"/>
</dbReference>
<comment type="caution">
    <text evidence="9">The sequence shown here is derived from an EMBL/GenBank/DDBJ whole genome shotgun (WGS) entry which is preliminary data.</text>
</comment>
<protein>
    <recommendedName>
        <fullName evidence="3">Glycosyl hydrolase family 109 protein</fullName>
    </recommendedName>
</protein>
<evidence type="ECO:0000256" key="6">
    <source>
        <dbReference type="ARBA" id="ARBA00023295"/>
    </source>
</evidence>
<dbReference type="PATRIC" id="fig|1703775.3.peg.750"/>